<sequence length="370" mass="43054">MTSFGRGRGWFLQKKEQGLRRPGGVFCTNDAVKDILNKLSTNGTCEQISPQLVQEIIDVMTNASSKENLRETCDMLWKQSVMNDTFTMKMAMVFSDNKVALIEDTNKETIRSRFLRFLQDNYMSREKNKMEDKKTFANIVLLHAEVYYHMRLNNGSRLKILALPLIHYLGDLIEDSVEEESIHFIMIQILRSGKNLYTACPEQLVEFIIKIKQALIKEKSEHSRNRAMLLLVIDLANNHYEIKDTRLRQLYTSNIKTLIFEYPFFKKELEADTETKIGNVLGNDLPKNMQEVDNVPPHRIAKEEMNDLCNKQSHHSKGHHVPRAIRGTGALDTKKEDDVNTKLNSMKITSPRQKNADFWDHDDRFHKDYE</sequence>
<dbReference type="RefSeq" id="XP_014481313.1">
    <property type="nucleotide sequence ID" value="XM_014625827.1"/>
</dbReference>
<dbReference type="RefSeq" id="XP_014481312.1">
    <property type="nucleotide sequence ID" value="XM_014625826.1"/>
</dbReference>
<dbReference type="Gene3D" id="1.25.40.180">
    <property type="match status" value="1"/>
</dbReference>
<evidence type="ECO:0000313" key="1">
    <source>
        <dbReference type="Proteomes" id="UP000515204"/>
    </source>
</evidence>
<dbReference type="KEGG" id="dqu:106747862"/>
<protein>
    <submittedName>
        <fullName evidence="2 3">Uncharacterized protein LOC106747862</fullName>
    </submittedName>
</protein>
<dbReference type="OrthoDB" id="6484979at2759"/>
<dbReference type="SUPFAM" id="SSF48371">
    <property type="entry name" value="ARM repeat"/>
    <property type="match status" value="1"/>
</dbReference>
<dbReference type="PANTHER" id="PTHR23254:SF18">
    <property type="entry name" value="RE28271P"/>
    <property type="match status" value="1"/>
</dbReference>
<dbReference type="PANTHER" id="PTHR23254">
    <property type="entry name" value="EIF4G DOMAIN PROTEIN"/>
    <property type="match status" value="1"/>
</dbReference>
<name>A0A6P3XTU0_DINQU</name>
<dbReference type="AlphaFoldDB" id="A0A6P3XTU0"/>
<dbReference type="InterPro" id="IPR051367">
    <property type="entry name" value="mRNA_TranslReg/HistoneTransl"/>
</dbReference>
<gene>
    <name evidence="2 3" type="primary">LOC106747862</name>
</gene>
<evidence type="ECO:0000313" key="3">
    <source>
        <dbReference type="RefSeq" id="XP_014481313.1"/>
    </source>
</evidence>
<accession>A0A6P3XTU0</accession>
<keyword evidence="1" id="KW-1185">Reference proteome</keyword>
<dbReference type="Proteomes" id="UP000515204">
    <property type="component" value="Unplaced"/>
</dbReference>
<dbReference type="GO" id="GO:0008494">
    <property type="term" value="F:translation activator activity"/>
    <property type="evidence" value="ECO:0007669"/>
    <property type="project" value="TreeGrafter"/>
</dbReference>
<dbReference type="GO" id="GO:0006446">
    <property type="term" value="P:regulation of translational initiation"/>
    <property type="evidence" value="ECO:0007669"/>
    <property type="project" value="TreeGrafter"/>
</dbReference>
<dbReference type="GO" id="GO:0005829">
    <property type="term" value="C:cytosol"/>
    <property type="evidence" value="ECO:0007669"/>
    <property type="project" value="TreeGrafter"/>
</dbReference>
<reference evidence="2 3" key="1">
    <citation type="submission" date="2025-04" db="UniProtKB">
        <authorList>
            <consortium name="RefSeq"/>
        </authorList>
    </citation>
    <scope>IDENTIFICATION</scope>
</reference>
<dbReference type="GeneID" id="106747862"/>
<dbReference type="InterPro" id="IPR016024">
    <property type="entry name" value="ARM-type_fold"/>
</dbReference>
<proteinExistence type="predicted"/>
<organism evidence="1 3">
    <name type="scientific">Dinoponera quadriceps</name>
    <name type="common">South American ant</name>
    <dbReference type="NCBI Taxonomy" id="609295"/>
    <lineage>
        <taxon>Eukaryota</taxon>
        <taxon>Metazoa</taxon>
        <taxon>Ecdysozoa</taxon>
        <taxon>Arthropoda</taxon>
        <taxon>Hexapoda</taxon>
        <taxon>Insecta</taxon>
        <taxon>Pterygota</taxon>
        <taxon>Neoptera</taxon>
        <taxon>Endopterygota</taxon>
        <taxon>Hymenoptera</taxon>
        <taxon>Apocrita</taxon>
        <taxon>Aculeata</taxon>
        <taxon>Formicoidea</taxon>
        <taxon>Formicidae</taxon>
        <taxon>Ponerinae</taxon>
        <taxon>Ponerini</taxon>
        <taxon>Dinoponera</taxon>
    </lineage>
</organism>
<evidence type="ECO:0000313" key="2">
    <source>
        <dbReference type="RefSeq" id="XP_014481312.1"/>
    </source>
</evidence>